<evidence type="ECO:0000313" key="8">
    <source>
        <dbReference type="EMBL" id="VVO15957.1"/>
    </source>
</evidence>
<dbReference type="InterPro" id="IPR010209">
    <property type="entry name" value="Ion_transpt_RnfG/RsxG"/>
</dbReference>
<evidence type="ECO:0000256" key="4">
    <source>
        <dbReference type="ARBA" id="ARBA00022643"/>
    </source>
</evidence>
<comment type="function">
    <text evidence="6">Part of a membrane-bound complex that couples electron transfer with translocation of ions across the membrane.</text>
</comment>
<evidence type="ECO:0000313" key="9">
    <source>
        <dbReference type="Proteomes" id="UP000337909"/>
    </source>
</evidence>
<feature type="domain" description="FMN-binding" evidence="7">
    <location>
        <begin position="89"/>
        <end position="181"/>
    </location>
</feature>
<proteinExistence type="inferred from homology"/>
<dbReference type="PIRSF" id="PIRSF006091">
    <property type="entry name" value="E_trnsport_RnfG"/>
    <property type="match status" value="1"/>
</dbReference>
<dbReference type="SMART" id="SM00900">
    <property type="entry name" value="FMN_bind"/>
    <property type="match status" value="1"/>
</dbReference>
<dbReference type="GO" id="GO:0005886">
    <property type="term" value="C:plasma membrane"/>
    <property type="evidence" value="ECO:0007669"/>
    <property type="project" value="UniProtKB-SubCell"/>
</dbReference>
<keyword evidence="3 6" id="KW-0285">Flavoprotein</keyword>
<accession>A0A5E7DET6</accession>
<organism evidence="8 9">
    <name type="scientific">Pseudomonas fluorescens</name>
    <dbReference type="NCBI Taxonomy" id="294"/>
    <lineage>
        <taxon>Bacteria</taxon>
        <taxon>Pseudomonadati</taxon>
        <taxon>Pseudomonadota</taxon>
        <taxon>Gammaproteobacteria</taxon>
        <taxon>Pseudomonadales</taxon>
        <taxon>Pseudomonadaceae</taxon>
        <taxon>Pseudomonas</taxon>
    </lineage>
</organism>
<dbReference type="HAMAP" id="MF_00479">
    <property type="entry name" value="RsxG_RnfG"/>
    <property type="match status" value="1"/>
</dbReference>
<keyword evidence="2 6" id="KW-0597">Phosphoprotein</keyword>
<dbReference type="AlphaFoldDB" id="A0A5E7DET6"/>
<protein>
    <recommendedName>
        <fullName evidence="6">Ion-translocating oxidoreductase complex subunit G</fullName>
        <ecNumber evidence="6">7.-.-.-</ecNumber>
    </recommendedName>
    <alternativeName>
        <fullName evidence="6">Rnf electron transport complex subunit G</fullName>
    </alternativeName>
</protein>
<comment type="similarity">
    <text evidence="6">Belongs to the RnfG family.</text>
</comment>
<dbReference type="PANTHER" id="PTHR36118:SF1">
    <property type="entry name" value="ION-TRANSLOCATING OXIDOREDUCTASE COMPLEX SUBUNIT G"/>
    <property type="match status" value="1"/>
</dbReference>
<keyword evidence="6" id="KW-1003">Cell membrane</keyword>
<keyword evidence="6" id="KW-0997">Cell inner membrane</keyword>
<evidence type="ECO:0000259" key="7">
    <source>
        <dbReference type="SMART" id="SM00900"/>
    </source>
</evidence>
<comment type="cofactor">
    <cofactor evidence="6">
        <name>FMN</name>
        <dbReference type="ChEBI" id="CHEBI:58210"/>
    </cofactor>
</comment>
<dbReference type="InterPro" id="IPR007329">
    <property type="entry name" value="FMN-bd"/>
</dbReference>
<dbReference type="NCBIfam" id="TIGR01947">
    <property type="entry name" value="rnfG"/>
    <property type="match status" value="1"/>
</dbReference>
<name>A0A5E7DET6_PSEFL</name>
<dbReference type="Pfam" id="PF04205">
    <property type="entry name" value="FMN_bind"/>
    <property type="match status" value="1"/>
</dbReference>
<keyword evidence="6" id="KW-1278">Translocase</keyword>
<dbReference type="GO" id="GO:0009055">
    <property type="term" value="F:electron transfer activity"/>
    <property type="evidence" value="ECO:0007669"/>
    <property type="project" value="InterPro"/>
</dbReference>
<feature type="modified residue" description="FMN phosphoryl threonine" evidence="6">
    <location>
        <position position="164"/>
    </location>
</feature>
<keyword evidence="1 6" id="KW-0813">Transport</keyword>
<dbReference type="GO" id="GO:0022900">
    <property type="term" value="P:electron transport chain"/>
    <property type="evidence" value="ECO:0007669"/>
    <property type="project" value="UniProtKB-UniRule"/>
</dbReference>
<sequence length="195" mass="20563">MLIVLAGLGGTAIFLVQQTAAPHIAAERRAIENRNLLQMLPPGSYDNQPLDQPLSTHKVQLGASTLLGGYLATRSAEPSAVILRSQTVGYAGPVELLIGIGANGKLLGVKALKHTETPGLGGNIAVTPNPWLQGFVGKSRDEPGDSGWALKKDNGQFDQMAGATITSRSVISAIHDALRYFDEHQAQLTGKPAHD</sequence>
<keyword evidence="4 6" id="KW-0288">FMN</keyword>
<dbReference type="PANTHER" id="PTHR36118">
    <property type="entry name" value="ION-TRANSLOCATING OXIDOREDUCTASE COMPLEX SUBUNIT G"/>
    <property type="match status" value="1"/>
</dbReference>
<evidence type="ECO:0000256" key="2">
    <source>
        <dbReference type="ARBA" id="ARBA00022553"/>
    </source>
</evidence>
<comment type="subcellular location">
    <subcellularLocation>
        <location evidence="6">Cell inner membrane</location>
        <topology evidence="6">Single-pass membrane protein</topology>
    </subcellularLocation>
</comment>
<evidence type="ECO:0000256" key="5">
    <source>
        <dbReference type="ARBA" id="ARBA00022982"/>
    </source>
</evidence>
<dbReference type="EC" id="7.-.-.-" evidence="6"/>
<keyword evidence="6" id="KW-1133">Transmembrane helix</keyword>
<dbReference type="EMBL" id="CABVHQ010000040">
    <property type="protein sequence ID" value="VVO15957.1"/>
    <property type="molecule type" value="Genomic_DNA"/>
</dbReference>
<gene>
    <name evidence="6 8" type="primary">rnfG</name>
    <name evidence="8" type="ORF">PS691_03797</name>
</gene>
<evidence type="ECO:0000256" key="6">
    <source>
        <dbReference type="HAMAP-Rule" id="MF_00479"/>
    </source>
</evidence>
<keyword evidence="5 6" id="KW-0249">Electron transport</keyword>
<reference evidence="8 9" key="1">
    <citation type="submission" date="2019-09" db="EMBL/GenBank/DDBJ databases">
        <authorList>
            <person name="Chandra G."/>
            <person name="Truman W A."/>
        </authorList>
    </citation>
    <scope>NUCLEOTIDE SEQUENCE [LARGE SCALE GENOMIC DNA]</scope>
    <source>
        <strain evidence="8">PS691</strain>
    </source>
</reference>
<keyword evidence="6" id="KW-0812">Transmembrane</keyword>
<dbReference type="GO" id="GO:0010181">
    <property type="term" value="F:FMN binding"/>
    <property type="evidence" value="ECO:0007669"/>
    <property type="project" value="InterPro"/>
</dbReference>
<evidence type="ECO:0000256" key="3">
    <source>
        <dbReference type="ARBA" id="ARBA00022630"/>
    </source>
</evidence>
<keyword evidence="6" id="KW-0472">Membrane</keyword>
<comment type="subunit">
    <text evidence="6">The complex is composed of six subunits: RnfA, RnfB, RnfC, RnfD, RnfE and RnfG.</text>
</comment>
<evidence type="ECO:0000256" key="1">
    <source>
        <dbReference type="ARBA" id="ARBA00022448"/>
    </source>
</evidence>
<dbReference type="Proteomes" id="UP000337909">
    <property type="component" value="Unassembled WGS sequence"/>
</dbReference>